<gene>
    <name evidence="13" type="ORF">BCV71DRAFT_231282</name>
</gene>
<dbReference type="GO" id="GO:0005759">
    <property type="term" value="C:mitochondrial matrix"/>
    <property type="evidence" value="ECO:0007669"/>
    <property type="project" value="TreeGrafter"/>
</dbReference>
<dbReference type="EC" id="5.1.3.15" evidence="4"/>
<dbReference type="Pfam" id="PF07724">
    <property type="entry name" value="AAA_2"/>
    <property type="match status" value="1"/>
</dbReference>
<dbReference type="GO" id="GO:0043335">
    <property type="term" value="P:protein unfolding"/>
    <property type="evidence" value="ECO:0007669"/>
    <property type="project" value="TreeGrafter"/>
</dbReference>
<dbReference type="CDD" id="cd00009">
    <property type="entry name" value="AAA"/>
    <property type="match status" value="1"/>
</dbReference>
<dbReference type="PANTHER" id="PTHR11638">
    <property type="entry name" value="ATP-DEPENDENT CLP PROTEASE"/>
    <property type="match status" value="1"/>
</dbReference>
<evidence type="ECO:0000256" key="7">
    <source>
        <dbReference type="ARBA" id="ARBA00022840"/>
    </source>
</evidence>
<proteinExistence type="inferred from homology"/>
<accession>A0A1X0SE79</accession>
<dbReference type="GO" id="GO:0047938">
    <property type="term" value="F:glucose-6-phosphate 1-epimerase activity"/>
    <property type="evidence" value="ECO:0007669"/>
    <property type="project" value="UniProtKB-EC"/>
</dbReference>
<keyword evidence="6 9" id="KW-0547">Nucleotide-binding</keyword>
<dbReference type="InterPro" id="IPR041546">
    <property type="entry name" value="ClpA/ClpB_AAA_lid"/>
</dbReference>
<dbReference type="InterPro" id="IPR014718">
    <property type="entry name" value="GH-type_carb-bd"/>
</dbReference>
<name>A0A1X0SE79_RHIZD</name>
<evidence type="ECO:0000256" key="1">
    <source>
        <dbReference type="ARBA" id="ARBA00001096"/>
    </source>
</evidence>
<comment type="catalytic activity">
    <reaction evidence="1">
        <text>alpha-D-glucose 6-phosphate = beta-D-glucose 6-phosphate</text>
        <dbReference type="Rhea" id="RHEA:16249"/>
        <dbReference type="ChEBI" id="CHEBI:58225"/>
        <dbReference type="ChEBI" id="CHEBI:58247"/>
        <dbReference type="EC" id="5.1.3.15"/>
    </reaction>
</comment>
<dbReference type="Gene3D" id="1.10.8.60">
    <property type="match status" value="1"/>
</dbReference>
<dbReference type="CDD" id="cd19499">
    <property type="entry name" value="RecA-like_ClpB_Hsp104-like"/>
    <property type="match status" value="1"/>
</dbReference>
<dbReference type="FunFam" id="3.40.50.300:FF:000025">
    <property type="entry name" value="ATP-dependent Clp protease subunit"/>
    <property type="match status" value="1"/>
</dbReference>
<dbReference type="PROSITE" id="PS00870">
    <property type="entry name" value="CLPAB_1"/>
    <property type="match status" value="1"/>
</dbReference>
<sequence length="1103" mass="123976">MLRLPQRNILRNTTSSTITKITRRSLHLHDVKKPCNVKIPSSTIAITLRQQHWKTNSGLLYSSKRLYNGGMPQGGFRLNPNQAQEQQKALEQYGIDLTAMAEKGKLDPVIGRDEEIRRTLEERERLTLLYSLARRTKNNPVLIGEAGVGKTAIAEGLAQRIISNEVPESIQGKRVVALDLGALVAGAKYRFNIHIRGEFEDRLKGVLKEVSESEGKIILFIDEIHMLLGLGKSEGAMDAGNLLKPALARGQLRCVGATTVDEYRKYIMQDPALARRFQQVMVNEPSVQDTISILRGLKERYEVHHGVRISDAAIVAAALHSHRYIADRFLPDKAIDLLDEACSKLRLQQESKPEALESLDRQIMTIQIELESLRKETDVMSVERREKLKADLETKQKESERLSAIWNQERKKLEDIKRVKEDLEKARVELEAAQRNGNFQRASELRYGVIPSLEKQLPTDTAEEENPESLIHERVTSNDIARVVSHMTGIPVRNLMKGEREKLLHMEDVLSERVVGQDEAIKAVAEAVRLSRAGLQNPSRPIASFLFLGPTGVGKTELCKTIAKFLFDTENAIVRVDMSEYMEKFSVSRLIGSPPGYVGHEEGGELTEAVRRRPYAVVLLDEMEKAHRDVSNILLQVLDDGILTDTKGRKIDFRNTIIIMTSNLGAEALVSDSGVSGEVSRMAKERVLDAVKHSFAPEFINRIDEMVIFNRLSKEALRDIVDVRLKEIEERTSDRRIKIDVDVKARDWLGERGYDPAYGARPLNRLIQKKLLNPLARLLIDGGIRTGETAKVTVERLPSGETDLVVHRNHEPGTASTEEKNLIEEKMAPVVIYLEHPSGSKAEIALFGSTLTSWVVDGKERIFVSKLAKRDGSKAIRGGIPICFPIFGTKETVSLPQHGFARNTYWEYLGIVTDNDKVSVRLGLKDTQLSQEARNAWPHSFRLIYTVTLTKNSLETVCTLKNEDEDTFEFNTLLHTYFAVPDITKVQIQGLTSCEYIDKVQGSAKALEKNEKITISQEVDRVYKNVQDKLLLEIGDGSAISIEKNNLKDTVVWNPWIEKAKGLNDFDDEEYKNMVCVEAGSVADWVKLAGGQTWTAGQTLTVL</sequence>
<dbReference type="Proteomes" id="UP000242381">
    <property type="component" value="Unassembled WGS sequence"/>
</dbReference>
<feature type="domain" description="AAA+ ATPase" evidence="11">
    <location>
        <begin position="136"/>
        <end position="287"/>
    </location>
</feature>
<dbReference type="SUPFAM" id="SSF52540">
    <property type="entry name" value="P-loop containing nucleoside triphosphate hydrolases"/>
    <property type="match status" value="2"/>
</dbReference>
<evidence type="ECO:0000256" key="6">
    <source>
        <dbReference type="ARBA" id="ARBA00022741"/>
    </source>
</evidence>
<dbReference type="FunFam" id="3.40.50.300:FF:000120">
    <property type="entry name" value="ATP-dependent chaperone ClpB"/>
    <property type="match status" value="1"/>
</dbReference>
<dbReference type="CDD" id="cd09020">
    <property type="entry name" value="D-hex-6-P-epi_like"/>
    <property type="match status" value="1"/>
</dbReference>
<dbReference type="SMART" id="SM00382">
    <property type="entry name" value="AAA"/>
    <property type="match status" value="2"/>
</dbReference>
<dbReference type="Pfam" id="PF10431">
    <property type="entry name" value="ClpB_D2-small"/>
    <property type="match status" value="1"/>
</dbReference>
<feature type="domain" description="Clp ATPase C-terminal" evidence="12">
    <location>
        <begin position="712"/>
        <end position="797"/>
    </location>
</feature>
<dbReference type="InterPro" id="IPR003959">
    <property type="entry name" value="ATPase_AAA_core"/>
</dbReference>
<dbReference type="PANTHER" id="PTHR11638:SF176">
    <property type="entry name" value="HEAT SHOCK PROTEIN 78, MITOCHONDRIAL"/>
    <property type="match status" value="1"/>
</dbReference>
<dbReference type="GO" id="GO:0005975">
    <property type="term" value="P:carbohydrate metabolic process"/>
    <property type="evidence" value="ECO:0007669"/>
    <property type="project" value="InterPro"/>
</dbReference>
<dbReference type="Pfam" id="PF00004">
    <property type="entry name" value="AAA"/>
    <property type="match status" value="1"/>
</dbReference>
<dbReference type="SMART" id="SM01086">
    <property type="entry name" value="ClpB_D2-small"/>
    <property type="match status" value="1"/>
</dbReference>
<dbReference type="VEuPathDB" id="FungiDB:BCV72DRAFT_322069"/>
<dbReference type="InterPro" id="IPR019489">
    <property type="entry name" value="Clp_ATPase_C"/>
</dbReference>
<keyword evidence="8 9" id="KW-0143">Chaperone</keyword>
<evidence type="ECO:0000256" key="8">
    <source>
        <dbReference type="ARBA" id="ARBA00023186"/>
    </source>
</evidence>
<organism evidence="13 14">
    <name type="scientific">Rhizopus microsporus</name>
    <dbReference type="NCBI Taxonomy" id="58291"/>
    <lineage>
        <taxon>Eukaryota</taxon>
        <taxon>Fungi</taxon>
        <taxon>Fungi incertae sedis</taxon>
        <taxon>Mucoromycota</taxon>
        <taxon>Mucoromycotina</taxon>
        <taxon>Mucoromycetes</taxon>
        <taxon>Mucorales</taxon>
        <taxon>Mucorineae</taxon>
        <taxon>Rhizopodaceae</taxon>
        <taxon>Rhizopus</taxon>
    </lineage>
</organism>
<dbReference type="InterPro" id="IPR008183">
    <property type="entry name" value="Aldose_1/G6P_1-epimerase"/>
</dbReference>
<dbReference type="InterPro" id="IPR018368">
    <property type="entry name" value="ClpA/B_CS1"/>
</dbReference>
<dbReference type="InterPro" id="IPR001270">
    <property type="entry name" value="ClpA/B"/>
</dbReference>
<comment type="similarity">
    <text evidence="2">Belongs to the glucose-6-phosphate 1-epimerase family.</text>
</comment>
<dbReference type="InterPro" id="IPR027417">
    <property type="entry name" value="P-loop_NTPase"/>
</dbReference>
<keyword evidence="7 9" id="KW-0067">ATP-binding</keyword>
<dbReference type="Pfam" id="PF17871">
    <property type="entry name" value="AAA_lid_9"/>
    <property type="match status" value="1"/>
</dbReference>
<keyword evidence="5" id="KW-0677">Repeat</keyword>
<evidence type="ECO:0000256" key="3">
    <source>
        <dbReference type="ARBA" id="ARBA00008675"/>
    </source>
</evidence>
<dbReference type="Pfam" id="PF01263">
    <property type="entry name" value="Aldose_epim"/>
    <property type="match status" value="1"/>
</dbReference>
<evidence type="ECO:0000256" key="4">
    <source>
        <dbReference type="ARBA" id="ARBA00012083"/>
    </source>
</evidence>
<evidence type="ECO:0000313" key="13">
    <source>
        <dbReference type="EMBL" id="ORE22606.1"/>
    </source>
</evidence>
<dbReference type="InterPro" id="IPR025532">
    <property type="entry name" value="G6P_1-epimerase"/>
</dbReference>
<keyword evidence="10" id="KW-0175">Coiled coil</keyword>
<dbReference type="GO" id="GO:0016887">
    <property type="term" value="F:ATP hydrolysis activity"/>
    <property type="evidence" value="ECO:0007669"/>
    <property type="project" value="InterPro"/>
</dbReference>
<dbReference type="EMBL" id="KV921265">
    <property type="protein sequence ID" value="ORE22606.1"/>
    <property type="molecule type" value="Genomic_DNA"/>
</dbReference>
<evidence type="ECO:0000256" key="5">
    <source>
        <dbReference type="ARBA" id="ARBA00022737"/>
    </source>
</evidence>
<dbReference type="FunFam" id="3.40.50.300:FF:000010">
    <property type="entry name" value="Chaperone clpB 1, putative"/>
    <property type="match status" value="1"/>
</dbReference>
<dbReference type="GO" id="GO:0042026">
    <property type="term" value="P:protein refolding"/>
    <property type="evidence" value="ECO:0007669"/>
    <property type="project" value="TreeGrafter"/>
</dbReference>
<feature type="domain" description="AAA+ ATPase" evidence="11">
    <location>
        <begin position="541"/>
        <end position="686"/>
    </location>
</feature>
<dbReference type="GO" id="GO:0030246">
    <property type="term" value="F:carbohydrate binding"/>
    <property type="evidence" value="ECO:0007669"/>
    <property type="project" value="InterPro"/>
</dbReference>
<evidence type="ECO:0000256" key="2">
    <source>
        <dbReference type="ARBA" id="ARBA00005866"/>
    </source>
</evidence>
<dbReference type="Gene3D" id="3.40.50.300">
    <property type="entry name" value="P-loop containing nucleotide triphosphate hydrolases"/>
    <property type="match status" value="3"/>
</dbReference>
<dbReference type="InterPro" id="IPR003593">
    <property type="entry name" value="AAA+_ATPase"/>
</dbReference>
<feature type="coiled-coil region" evidence="10">
    <location>
        <begin position="356"/>
        <end position="436"/>
    </location>
</feature>
<evidence type="ECO:0000256" key="10">
    <source>
        <dbReference type="SAM" id="Coils"/>
    </source>
</evidence>
<evidence type="ECO:0000259" key="12">
    <source>
        <dbReference type="SMART" id="SM01086"/>
    </source>
</evidence>
<dbReference type="GO" id="GO:0005524">
    <property type="term" value="F:ATP binding"/>
    <property type="evidence" value="ECO:0007669"/>
    <property type="project" value="UniProtKB-KW"/>
</dbReference>
<dbReference type="GO" id="GO:0034605">
    <property type="term" value="P:cellular response to heat"/>
    <property type="evidence" value="ECO:0007669"/>
    <property type="project" value="UniProtKB-ARBA"/>
</dbReference>
<dbReference type="InterPro" id="IPR011013">
    <property type="entry name" value="Gal_mutarotase_sf_dom"/>
</dbReference>
<dbReference type="PRINTS" id="PR00300">
    <property type="entry name" value="CLPPROTEASEA"/>
</dbReference>
<evidence type="ECO:0000256" key="9">
    <source>
        <dbReference type="RuleBase" id="RU004432"/>
    </source>
</evidence>
<dbReference type="AlphaFoldDB" id="A0A1X0SE79"/>
<evidence type="ECO:0000313" key="14">
    <source>
        <dbReference type="Proteomes" id="UP000242381"/>
    </source>
</evidence>
<dbReference type="InterPro" id="IPR050130">
    <property type="entry name" value="ClpA_ClpB"/>
</dbReference>
<dbReference type="InterPro" id="IPR028299">
    <property type="entry name" value="ClpA/B_CS2"/>
</dbReference>
<dbReference type="PROSITE" id="PS00871">
    <property type="entry name" value="CLPAB_2"/>
    <property type="match status" value="1"/>
</dbReference>
<protein>
    <recommendedName>
        <fullName evidence="4">glucose-6-phosphate 1-epimerase</fullName>
        <ecNumber evidence="4">5.1.3.15</ecNumber>
    </recommendedName>
</protein>
<reference evidence="13 14" key="1">
    <citation type="journal article" date="2016" name="Proc. Natl. Acad. Sci. U.S.A.">
        <title>Lipid metabolic changes in an early divergent fungus govern the establishment of a mutualistic symbiosis with endobacteria.</title>
        <authorList>
            <person name="Lastovetsky O.A."/>
            <person name="Gaspar M.L."/>
            <person name="Mondo S.J."/>
            <person name="LaButti K.M."/>
            <person name="Sandor L."/>
            <person name="Grigoriev I.V."/>
            <person name="Henry S.A."/>
            <person name="Pawlowska T.E."/>
        </authorList>
    </citation>
    <scope>NUCLEOTIDE SEQUENCE [LARGE SCALE GENOMIC DNA]</scope>
    <source>
        <strain evidence="13 14">ATCC 11559</strain>
    </source>
</reference>
<dbReference type="SUPFAM" id="SSF74650">
    <property type="entry name" value="Galactose mutarotase-like"/>
    <property type="match status" value="1"/>
</dbReference>
<comment type="similarity">
    <text evidence="3 9">Belongs to the ClpA/ClpB family.</text>
</comment>
<dbReference type="Gene3D" id="2.70.98.10">
    <property type="match status" value="1"/>
</dbReference>
<evidence type="ECO:0000259" key="11">
    <source>
        <dbReference type="SMART" id="SM00382"/>
    </source>
</evidence>